<evidence type="ECO:0000256" key="1">
    <source>
        <dbReference type="SAM" id="MobiDB-lite"/>
    </source>
</evidence>
<feature type="compositionally biased region" description="Basic and acidic residues" evidence="1">
    <location>
        <begin position="223"/>
        <end position="250"/>
    </location>
</feature>
<accession>A0ABD0U7G1</accession>
<dbReference type="AlphaFoldDB" id="A0ABD0U7G1"/>
<feature type="region of interest" description="Disordered" evidence="1">
    <location>
        <begin position="441"/>
        <end position="483"/>
    </location>
</feature>
<evidence type="ECO:0000313" key="3">
    <source>
        <dbReference type="Proteomes" id="UP001552299"/>
    </source>
</evidence>
<keyword evidence="3" id="KW-1185">Reference proteome</keyword>
<reference evidence="2 3" key="1">
    <citation type="journal article" date="2024" name="Plant Biotechnol. J.">
        <title>Dendrobium thyrsiflorum genome and its molecular insights into genes involved in important horticultural traits.</title>
        <authorList>
            <person name="Chen B."/>
            <person name="Wang J.Y."/>
            <person name="Zheng P.J."/>
            <person name="Li K.L."/>
            <person name="Liang Y.M."/>
            <person name="Chen X.F."/>
            <person name="Zhang C."/>
            <person name="Zhao X."/>
            <person name="He X."/>
            <person name="Zhang G.Q."/>
            <person name="Liu Z.J."/>
            <person name="Xu Q."/>
        </authorList>
    </citation>
    <scope>NUCLEOTIDE SEQUENCE [LARGE SCALE GENOMIC DNA]</scope>
    <source>
        <strain evidence="2">GZMU011</strain>
    </source>
</reference>
<feature type="compositionally biased region" description="Pro residues" evidence="1">
    <location>
        <begin position="161"/>
        <end position="175"/>
    </location>
</feature>
<proteinExistence type="predicted"/>
<sequence>MSPNQGPEALLEGSNHNLYYQTISKLDKLIVESSGPTRRIQRAQEHRIPTSLSHKIIHRTVHDQKIQHRPSIQTTPHLPLISHLFTRTLSPSNQERDRRSLLPPCSSSTTVGPPPDAGVPPDHRLKPEFHWTTTLRKSSAGPPPKARHSAGQPPEARRFAGPPPEAWSSTGPPPKARSSVGPSPEARRFAEPPPDHHPTSEFRRTTTRRRSSAGPPPDVGVPPDHHPTPEFRRPPLEARRSARPPPEARRSAGPPPEARRPAGPPPEARRSAIPPSYAGIPPNHHLRLDVLLDHHLRLDVLLDHHLRPNVLSDHHVRPEVTSDFHLTSEPFSSTFLSIVPTVLHVGLLPSVGPTQPADHDEARCVDPVDLPIGPRCVSSHRAVKNSNVIMHPHRQAKQHLCKAYGLTRRSFPIAGGERDYENDQLRDQVDHVAKSLHGLRPRVRASEGERGEVDGEVSLDEEEAAVEGSGASGAEQVAEEGGD</sequence>
<feature type="compositionally biased region" description="Acidic residues" evidence="1">
    <location>
        <begin position="454"/>
        <end position="465"/>
    </location>
</feature>
<feature type="compositionally biased region" description="Basic and acidic residues" evidence="1">
    <location>
        <begin position="444"/>
        <end position="453"/>
    </location>
</feature>
<feature type="region of interest" description="Disordered" evidence="1">
    <location>
        <begin position="89"/>
        <end position="278"/>
    </location>
</feature>
<dbReference type="EMBL" id="JANQDX010000017">
    <property type="protein sequence ID" value="KAL0908574.1"/>
    <property type="molecule type" value="Genomic_DNA"/>
</dbReference>
<feature type="compositionally biased region" description="Low complexity" evidence="1">
    <location>
        <begin position="466"/>
        <end position="475"/>
    </location>
</feature>
<comment type="caution">
    <text evidence="2">The sequence shown here is derived from an EMBL/GenBank/DDBJ whole genome shotgun (WGS) entry which is preliminary data.</text>
</comment>
<gene>
    <name evidence="2" type="ORF">M5K25_023076</name>
</gene>
<protein>
    <submittedName>
        <fullName evidence="2">Uncharacterized protein</fullName>
    </submittedName>
</protein>
<organism evidence="2 3">
    <name type="scientific">Dendrobium thyrsiflorum</name>
    <name type="common">Pinecone-like raceme dendrobium</name>
    <name type="synonym">Orchid</name>
    <dbReference type="NCBI Taxonomy" id="117978"/>
    <lineage>
        <taxon>Eukaryota</taxon>
        <taxon>Viridiplantae</taxon>
        <taxon>Streptophyta</taxon>
        <taxon>Embryophyta</taxon>
        <taxon>Tracheophyta</taxon>
        <taxon>Spermatophyta</taxon>
        <taxon>Magnoliopsida</taxon>
        <taxon>Liliopsida</taxon>
        <taxon>Asparagales</taxon>
        <taxon>Orchidaceae</taxon>
        <taxon>Epidendroideae</taxon>
        <taxon>Malaxideae</taxon>
        <taxon>Dendrobiinae</taxon>
        <taxon>Dendrobium</taxon>
    </lineage>
</organism>
<feature type="compositionally biased region" description="Basic and acidic residues" evidence="1">
    <location>
        <begin position="185"/>
        <end position="204"/>
    </location>
</feature>
<name>A0ABD0U7G1_DENTH</name>
<dbReference type="Proteomes" id="UP001552299">
    <property type="component" value="Unassembled WGS sequence"/>
</dbReference>
<evidence type="ECO:0000313" key="2">
    <source>
        <dbReference type="EMBL" id="KAL0908574.1"/>
    </source>
</evidence>